<keyword evidence="3" id="KW-1185">Reference proteome</keyword>
<protein>
    <recommendedName>
        <fullName evidence="4">GDT1 family protein</fullName>
    </recommendedName>
</protein>
<feature type="transmembrane region" description="Helical" evidence="1">
    <location>
        <begin position="326"/>
        <end position="347"/>
    </location>
</feature>
<feature type="transmembrane region" description="Helical" evidence="1">
    <location>
        <begin position="125"/>
        <end position="148"/>
    </location>
</feature>
<sequence length="349" mass="35975">MSLPALFIATFIACFVEAVEAATIVLAAGTSRDWRSTMKGVAAALIVLAIAIAALGPAITLIPIEVLRIVVGGLLLVFGLQWIRKAVLRASGRKALHDEAAIYEREVDKARAATIERSGLLGDPYAFTLAFKGVLLEGLEVVFIVLTFGTNAKAVGLASIAAGAAAIVVILIAVVVRGPLARVPENTLKFVVGIMLTAFGLFWAAEGAGAEWPGADISLLVIAPVVAVISLLIVAVLRSRPRPQQVSTPAPTLVPVGAAVGGAGAEATPESAMASTAPVAARKPGRIRAFGLFWWDFIVGDDWVITAIVVLGLGATAAVALSVAQLAWILMSAVVLVAMLIGIARAARS</sequence>
<dbReference type="RefSeq" id="WP_284253583.1">
    <property type="nucleotide sequence ID" value="NZ_BAAAQO010000002.1"/>
</dbReference>
<gene>
    <name evidence="2" type="ORF">GCM10025881_15090</name>
</gene>
<keyword evidence="1" id="KW-1133">Transmembrane helix</keyword>
<feature type="transmembrane region" description="Helical" evidence="1">
    <location>
        <begin position="217"/>
        <end position="237"/>
    </location>
</feature>
<proteinExistence type="predicted"/>
<feature type="transmembrane region" description="Helical" evidence="1">
    <location>
        <begin position="188"/>
        <end position="205"/>
    </location>
</feature>
<reference evidence="3" key="1">
    <citation type="journal article" date="2019" name="Int. J. Syst. Evol. Microbiol.">
        <title>The Global Catalogue of Microorganisms (GCM) 10K type strain sequencing project: providing services to taxonomists for standard genome sequencing and annotation.</title>
        <authorList>
            <consortium name="The Broad Institute Genomics Platform"/>
            <consortium name="The Broad Institute Genome Sequencing Center for Infectious Disease"/>
            <person name="Wu L."/>
            <person name="Ma J."/>
        </authorList>
    </citation>
    <scope>NUCLEOTIDE SEQUENCE [LARGE SCALE GENOMIC DNA]</scope>
    <source>
        <strain evidence="3">NBRC 108894</strain>
    </source>
</reference>
<feature type="transmembrane region" description="Helical" evidence="1">
    <location>
        <begin position="66"/>
        <end position="83"/>
    </location>
</feature>
<evidence type="ECO:0000313" key="3">
    <source>
        <dbReference type="Proteomes" id="UP001157034"/>
    </source>
</evidence>
<organism evidence="2 3">
    <name type="scientific">Pseudolysinimonas kribbensis</name>
    <dbReference type="NCBI Taxonomy" id="433641"/>
    <lineage>
        <taxon>Bacteria</taxon>
        <taxon>Bacillati</taxon>
        <taxon>Actinomycetota</taxon>
        <taxon>Actinomycetes</taxon>
        <taxon>Micrococcales</taxon>
        <taxon>Microbacteriaceae</taxon>
        <taxon>Pseudolysinimonas</taxon>
    </lineage>
</organism>
<comment type="caution">
    <text evidence="2">The sequence shown here is derived from an EMBL/GenBank/DDBJ whole genome shotgun (WGS) entry which is preliminary data.</text>
</comment>
<feature type="transmembrane region" description="Helical" evidence="1">
    <location>
        <begin position="40"/>
        <end position="60"/>
    </location>
</feature>
<evidence type="ECO:0008006" key="4">
    <source>
        <dbReference type="Google" id="ProtNLM"/>
    </source>
</evidence>
<accession>A0ABQ6K537</accession>
<evidence type="ECO:0000256" key="1">
    <source>
        <dbReference type="SAM" id="Phobius"/>
    </source>
</evidence>
<keyword evidence="1" id="KW-0812">Transmembrane</keyword>
<feature type="transmembrane region" description="Helical" evidence="1">
    <location>
        <begin position="6"/>
        <end position="28"/>
    </location>
</feature>
<dbReference type="Proteomes" id="UP001157034">
    <property type="component" value="Unassembled WGS sequence"/>
</dbReference>
<feature type="transmembrane region" description="Helical" evidence="1">
    <location>
        <begin position="292"/>
        <end position="320"/>
    </location>
</feature>
<name>A0ABQ6K537_9MICO</name>
<keyword evidence="1" id="KW-0472">Membrane</keyword>
<evidence type="ECO:0000313" key="2">
    <source>
        <dbReference type="EMBL" id="GMA94685.1"/>
    </source>
</evidence>
<dbReference type="EMBL" id="BSVB01000001">
    <property type="protein sequence ID" value="GMA94685.1"/>
    <property type="molecule type" value="Genomic_DNA"/>
</dbReference>
<feature type="transmembrane region" description="Helical" evidence="1">
    <location>
        <begin position="154"/>
        <end position="176"/>
    </location>
</feature>